<dbReference type="InterPro" id="IPR013424">
    <property type="entry name" value="Ice-binding_C"/>
</dbReference>
<organism evidence="2 3">
    <name type="scientific">Aeoliella straminimaris</name>
    <dbReference type="NCBI Taxonomy" id="2954799"/>
    <lineage>
        <taxon>Bacteria</taxon>
        <taxon>Pseudomonadati</taxon>
        <taxon>Planctomycetota</taxon>
        <taxon>Planctomycetia</taxon>
        <taxon>Pirellulales</taxon>
        <taxon>Lacipirellulaceae</taxon>
        <taxon>Aeoliella</taxon>
    </lineage>
</organism>
<keyword evidence="3" id="KW-1185">Reference proteome</keyword>
<protein>
    <submittedName>
        <fullName evidence="2">PEP-CTERM sorting domain-containing protein</fullName>
    </submittedName>
</protein>
<dbReference type="Proteomes" id="UP001155241">
    <property type="component" value="Unassembled WGS sequence"/>
</dbReference>
<feature type="signal peptide" evidence="1">
    <location>
        <begin position="1"/>
        <end position="29"/>
    </location>
</feature>
<keyword evidence="1" id="KW-0732">Signal</keyword>
<name>A0A9X2FBS7_9BACT</name>
<evidence type="ECO:0000313" key="3">
    <source>
        <dbReference type="Proteomes" id="UP001155241"/>
    </source>
</evidence>
<accession>A0A9X2FBS7</accession>
<evidence type="ECO:0000313" key="2">
    <source>
        <dbReference type="EMBL" id="MCO6045624.1"/>
    </source>
</evidence>
<feature type="chain" id="PRO_5040758888" evidence="1">
    <location>
        <begin position="30"/>
        <end position="414"/>
    </location>
</feature>
<proteinExistence type="predicted"/>
<dbReference type="NCBIfam" id="TIGR02595">
    <property type="entry name" value="PEP_CTERM"/>
    <property type="match status" value="1"/>
</dbReference>
<sequence>MRGASRVLAASFATAAAAVVLGSALPAWATIPYSSAGGAYPGFGPGVIDDDLVGGKEYSHDRDSTTIGAVGSPPPFDAEQVIAWDGKGGTVDVTDFSGTRPAYPKDDDIDALANHGDFAYREVKNERAHLLFSLDDTYNLVSLGGGFAPMSLPAGASSPYPGPGVVTLGNGNTAGGAGEVSFELGLIGGNPPDTQGVWAMQTEVNGMPGPDDIDGLEVWGPEPPNADANKYSLQDDIFSLSAGAAATSVWNASGTPYIPQSMIISAVTSLLPGPRPDADLQELVNLDALMVHDAFGVPDRFDDGPNGPGDEIIFSIRQIPNPADPDGFYATGSELFVLNASAAPTFLSHGGHKWDHGYSLSTFGGTLVDGQQVFAYDINAIEAVGEFAVPEPKTYVLLSTALVGLAFLRWRTHR</sequence>
<evidence type="ECO:0000256" key="1">
    <source>
        <dbReference type="SAM" id="SignalP"/>
    </source>
</evidence>
<comment type="caution">
    <text evidence="2">The sequence shown here is derived from an EMBL/GenBank/DDBJ whole genome shotgun (WGS) entry which is preliminary data.</text>
</comment>
<dbReference type="AlphaFoldDB" id="A0A9X2FBS7"/>
<dbReference type="EMBL" id="JAMXLR010000061">
    <property type="protein sequence ID" value="MCO6045624.1"/>
    <property type="molecule type" value="Genomic_DNA"/>
</dbReference>
<dbReference type="RefSeq" id="WP_252853739.1">
    <property type="nucleotide sequence ID" value="NZ_JAMXLR010000061.1"/>
</dbReference>
<reference evidence="2" key="1">
    <citation type="submission" date="2022-06" db="EMBL/GenBank/DDBJ databases">
        <title>Aeoliella straminimaris, a novel planctomycete from sediments.</title>
        <authorList>
            <person name="Vitorino I.R."/>
            <person name="Lage O.M."/>
        </authorList>
    </citation>
    <scope>NUCLEOTIDE SEQUENCE</scope>
    <source>
        <strain evidence="2">ICT_H6.2</strain>
    </source>
</reference>
<gene>
    <name evidence="2" type="ORF">NG895_17135</name>
</gene>